<evidence type="ECO:0000313" key="2">
    <source>
        <dbReference type="Proteomes" id="UP000654471"/>
    </source>
</evidence>
<dbReference type="Pfam" id="PF13563">
    <property type="entry name" value="2_5_RNA_ligase2"/>
    <property type="match status" value="1"/>
</dbReference>
<comment type="caution">
    <text evidence="1">The sequence shown here is derived from an EMBL/GenBank/DDBJ whole genome shotgun (WGS) entry which is preliminary data.</text>
</comment>
<reference evidence="2" key="1">
    <citation type="journal article" date="2019" name="Int. J. Syst. Evol. Microbiol.">
        <title>The Global Catalogue of Microorganisms (GCM) 10K type strain sequencing project: providing services to taxonomists for standard genome sequencing and annotation.</title>
        <authorList>
            <consortium name="The Broad Institute Genomics Platform"/>
            <consortium name="The Broad Institute Genome Sequencing Center for Infectious Disease"/>
            <person name="Wu L."/>
            <person name="Ma J."/>
        </authorList>
    </citation>
    <scope>NUCLEOTIDE SEQUENCE [LARGE SCALE GENOMIC DNA]</scope>
    <source>
        <strain evidence="2">JCM 3399</strain>
    </source>
</reference>
<name>A0ABQ2UX54_9ACTN</name>
<keyword evidence="2" id="KW-1185">Reference proteome</keyword>
<sequence>MATSDLLAGGIGVEDFFSRVENREHAWPPGRRDLHWLIIPDPDIARDQLYEPYRTLAEQPGLYPVQPQWMHITVLHAGPQDSATDSEADRLVAEVTKRAANIAPFEVALSRPDIGNVAIESKGRPGAPHRALWEMTWQAQQTVVGDRWPVIPKATYPHLSHSYAGAEAHLADRTALKVLLSDVPAGEVRVPVTTLTLVAEWHDRREIKWDVLAEVPLAGGRS</sequence>
<dbReference type="Gene3D" id="3.90.1140.10">
    <property type="entry name" value="Cyclic phosphodiesterase"/>
    <property type="match status" value="1"/>
</dbReference>
<evidence type="ECO:0008006" key="3">
    <source>
        <dbReference type="Google" id="ProtNLM"/>
    </source>
</evidence>
<protein>
    <recommendedName>
        <fullName evidence="3">2'-5' RNA ligase family protein</fullName>
    </recommendedName>
</protein>
<dbReference type="Proteomes" id="UP000654471">
    <property type="component" value="Unassembled WGS sequence"/>
</dbReference>
<gene>
    <name evidence="1" type="ORF">GCM10010211_20620</name>
</gene>
<accession>A0ABQ2UX54</accession>
<dbReference type="InterPro" id="IPR009097">
    <property type="entry name" value="Cyclic_Pdiesterase"/>
</dbReference>
<organism evidence="1 2">
    <name type="scientific">Streptomyces albospinus</name>
    <dbReference type="NCBI Taxonomy" id="285515"/>
    <lineage>
        <taxon>Bacteria</taxon>
        <taxon>Bacillati</taxon>
        <taxon>Actinomycetota</taxon>
        <taxon>Actinomycetes</taxon>
        <taxon>Kitasatosporales</taxon>
        <taxon>Streptomycetaceae</taxon>
        <taxon>Streptomyces</taxon>
    </lineage>
</organism>
<dbReference type="SUPFAM" id="SSF55144">
    <property type="entry name" value="LigT-like"/>
    <property type="match status" value="1"/>
</dbReference>
<evidence type="ECO:0000313" key="1">
    <source>
        <dbReference type="EMBL" id="GGU55715.1"/>
    </source>
</evidence>
<proteinExistence type="predicted"/>
<dbReference type="EMBL" id="BMRP01000005">
    <property type="protein sequence ID" value="GGU55715.1"/>
    <property type="molecule type" value="Genomic_DNA"/>
</dbReference>